<dbReference type="Proteomes" id="UP000286931">
    <property type="component" value="Unassembled WGS sequence"/>
</dbReference>
<reference evidence="2 3" key="1">
    <citation type="submission" date="2018-12" db="EMBL/GenBank/DDBJ databases">
        <title>Draft genome sequence of Embleya hyalina NBRC 13850T.</title>
        <authorList>
            <person name="Komaki H."/>
            <person name="Hosoyama A."/>
            <person name="Kimura A."/>
            <person name="Ichikawa N."/>
            <person name="Tamura T."/>
        </authorList>
    </citation>
    <scope>NUCLEOTIDE SEQUENCE [LARGE SCALE GENOMIC DNA]</scope>
    <source>
        <strain evidence="2 3">NBRC 13850</strain>
    </source>
</reference>
<evidence type="ECO:0000256" key="1">
    <source>
        <dbReference type="SAM" id="MobiDB-lite"/>
    </source>
</evidence>
<protein>
    <submittedName>
        <fullName evidence="2">Uncharacterized protein</fullName>
    </submittedName>
</protein>
<proteinExistence type="predicted"/>
<evidence type="ECO:0000313" key="3">
    <source>
        <dbReference type="Proteomes" id="UP000286931"/>
    </source>
</evidence>
<evidence type="ECO:0000313" key="2">
    <source>
        <dbReference type="EMBL" id="GCD92408.1"/>
    </source>
</evidence>
<feature type="region of interest" description="Disordered" evidence="1">
    <location>
        <begin position="34"/>
        <end position="61"/>
    </location>
</feature>
<feature type="compositionally biased region" description="Basic residues" evidence="1">
    <location>
        <begin position="36"/>
        <end position="46"/>
    </location>
</feature>
<dbReference type="RefSeq" id="WP_126634782.1">
    <property type="nucleotide sequence ID" value="NZ_BIFH01000013.1"/>
</dbReference>
<gene>
    <name evidence="2" type="ORF">EHYA_00046</name>
</gene>
<dbReference type="AlphaFoldDB" id="A0A401YCT9"/>
<sequence>MRTNSGLTRSARRTGYAVAAPAHVDLAELLPVPTGRHSRPVRHRLFVRPGAGDRAARPRPR</sequence>
<accession>A0A401YCT9</accession>
<name>A0A401YCT9_9ACTN</name>
<comment type="caution">
    <text evidence="2">The sequence shown here is derived from an EMBL/GenBank/DDBJ whole genome shotgun (WGS) entry which is preliminary data.</text>
</comment>
<organism evidence="2 3">
    <name type="scientific">Embleya hyalina</name>
    <dbReference type="NCBI Taxonomy" id="516124"/>
    <lineage>
        <taxon>Bacteria</taxon>
        <taxon>Bacillati</taxon>
        <taxon>Actinomycetota</taxon>
        <taxon>Actinomycetes</taxon>
        <taxon>Kitasatosporales</taxon>
        <taxon>Streptomycetaceae</taxon>
        <taxon>Embleya</taxon>
    </lineage>
</organism>
<keyword evidence="3" id="KW-1185">Reference proteome</keyword>
<dbReference type="EMBL" id="BIFH01000013">
    <property type="protein sequence ID" value="GCD92408.1"/>
    <property type="molecule type" value="Genomic_DNA"/>
</dbReference>